<evidence type="ECO:0000313" key="5">
    <source>
        <dbReference type="Proteomes" id="UP000004221"/>
    </source>
</evidence>
<dbReference type="InterPro" id="IPR050197">
    <property type="entry name" value="Aldolase_class_II_sugar_metab"/>
</dbReference>
<dbReference type="SMART" id="SM01007">
    <property type="entry name" value="Aldolase_II"/>
    <property type="match status" value="1"/>
</dbReference>
<dbReference type="RefSeq" id="WP_008478638.1">
    <property type="nucleotide sequence ID" value="NZ_CAGS01000272.1"/>
</dbReference>
<gene>
    <name evidence="4" type="ORF">NITHO_3430004</name>
</gene>
<keyword evidence="1" id="KW-0479">Metal-binding</keyword>
<evidence type="ECO:0000256" key="1">
    <source>
        <dbReference type="ARBA" id="ARBA00022723"/>
    </source>
</evidence>
<protein>
    <submittedName>
        <fullName evidence="4">Class II Aldolase and Adducin N-terminal domain protein</fullName>
    </submittedName>
</protein>
<dbReference type="Proteomes" id="UP000004221">
    <property type="component" value="Unassembled WGS sequence"/>
</dbReference>
<comment type="caution">
    <text evidence="4">The sequence shown here is derived from an EMBL/GenBank/DDBJ whole genome shotgun (WGS) entry which is preliminary data.</text>
</comment>
<dbReference type="GO" id="GO:0046872">
    <property type="term" value="F:metal ion binding"/>
    <property type="evidence" value="ECO:0007669"/>
    <property type="project" value="UniProtKB-KW"/>
</dbReference>
<dbReference type="Pfam" id="PF00596">
    <property type="entry name" value="Aldolase_II"/>
    <property type="match status" value="1"/>
</dbReference>
<dbReference type="Gene3D" id="3.40.225.10">
    <property type="entry name" value="Class II aldolase/adducin N-terminal domain"/>
    <property type="match status" value="1"/>
</dbReference>
<organism evidence="4 5">
    <name type="scientific">Nitrolancea hollandica Lb</name>
    <dbReference type="NCBI Taxonomy" id="1129897"/>
    <lineage>
        <taxon>Bacteria</taxon>
        <taxon>Pseudomonadati</taxon>
        <taxon>Thermomicrobiota</taxon>
        <taxon>Thermomicrobia</taxon>
        <taxon>Sphaerobacterales</taxon>
        <taxon>Sphaerobacterineae</taxon>
        <taxon>Sphaerobacteraceae</taxon>
        <taxon>Nitrolancea</taxon>
    </lineage>
</organism>
<dbReference type="GO" id="GO:0016832">
    <property type="term" value="F:aldehyde-lyase activity"/>
    <property type="evidence" value="ECO:0007669"/>
    <property type="project" value="TreeGrafter"/>
</dbReference>
<evidence type="ECO:0000256" key="2">
    <source>
        <dbReference type="ARBA" id="ARBA00023239"/>
    </source>
</evidence>
<proteinExistence type="predicted"/>
<evidence type="ECO:0000313" key="4">
    <source>
        <dbReference type="EMBL" id="CCF84459.1"/>
    </source>
</evidence>
<reference evidence="4 5" key="1">
    <citation type="journal article" date="2012" name="ISME J.">
        <title>Nitrification expanded: discovery, physiology and genomics of a nitrite-oxidizing bacterium from the phylum Chloroflexi.</title>
        <authorList>
            <person name="Sorokin D.Y."/>
            <person name="Lucker S."/>
            <person name="Vejmelkova D."/>
            <person name="Kostrikina N.A."/>
            <person name="Kleerebezem R."/>
            <person name="Rijpstra W.I."/>
            <person name="Damste J.S."/>
            <person name="Le Paslier D."/>
            <person name="Muyzer G."/>
            <person name="Wagner M."/>
            <person name="van Loosdrecht M.C."/>
            <person name="Daims H."/>
        </authorList>
    </citation>
    <scope>NUCLEOTIDE SEQUENCE [LARGE SCALE GENOMIC DNA]</scope>
    <source>
        <strain evidence="5">none</strain>
    </source>
</reference>
<dbReference type="PANTHER" id="PTHR22789">
    <property type="entry name" value="FUCULOSE PHOSPHATE ALDOLASE"/>
    <property type="match status" value="1"/>
</dbReference>
<dbReference type="EMBL" id="CAGS01000272">
    <property type="protein sequence ID" value="CCF84459.1"/>
    <property type="molecule type" value="Genomic_DNA"/>
</dbReference>
<dbReference type="AlphaFoldDB" id="I4EIE7"/>
<name>I4EIE7_9BACT</name>
<accession>I4EIE7</accession>
<dbReference type="InterPro" id="IPR036409">
    <property type="entry name" value="Aldolase_II/adducin_N_sf"/>
</dbReference>
<dbReference type="SUPFAM" id="SSF53639">
    <property type="entry name" value="AraD/HMP-PK domain-like"/>
    <property type="match status" value="1"/>
</dbReference>
<evidence type="ECO:0000259" key="3">
    <source>
        <dbReference type="SMART" id="SM01007"/>
    </source>
</evidence>
<keyword evidence="2" id="KW-0456">Lyase</keyword>
<keyword evidence="5" id="KW-1185">Reference proteome</keyword>
<dbReference type="InterPro" id="IPR001303">
    <property type="entry name" value="Aldolase_II/adducin_N"/>
</dbReference>
<dbReference type="PANTHER" id="PTHR22789:SF0">
    <property type="entry name" value="3-OXO-TETRONATE 4-PHOSPHATE DECARBOXYLASE-RELATED"/>
    <property type="match status" value="1"/>
</dbReference>
<dbReference type="GO" id="GO:0005829">
    <property type="term" value="C:cytosol"/>
    <property type="evidence" value="ECO:0007669"/>
    <property type="project" value="TreeGrafter"/>
</dbReference>
<dbReference type="GO" id="GO:0019323">
    <property type="term" value="P:pentose catabolic process"/>
    <property type="evidence" value="ECO:0007669"/>
    <property type="project" value="TreeGrafter"/>
</dbReference>
<sequence>MLERMRPSDALAAVGRLAGQHGLLWGTSGNLSARVGAGRFVITARGTMLDTLSQDNLVLCGTGDSPEETPPEASSEIQVHRRIYQLRPDIQSVIHLSPPYATLAACTGLDLPTDLIPEPVLYLGRIARVPYIQPGSDELGRAVAQGLGQESVVLMENHGAVTVGGSVAEAFRRMEVLEFLARLVVTARSADLTPRGIGPDAAAALYRSVYATGRSSSSG</sequence>
<dbReference type="OrthoDB" id="9794581at2"/>
<feature type="domain" description="Class II aldolase/adducin N-terminal" evidence="3">
    <location>
        <begin position="9"/>
        <end position="185"/>
    </location>
</feature>